<dbReference type="EMBL" id="CP013355">
    <property type="protein sequence ID" value="AMC11627.1"/>
    <property type="molecule type" value="Genomic_DNA"/>
</dbReference>
<evidence type="ECO:0000313" key="2">
    <source>
        <dbReference type="EMBL" id="AMC11627.1"/>
    </source>
</evidence>
<dbReference type="AlphaFoldDB" id="A0A0X8G7R6"/>
<dbReference type="RefSeq" id="WP_068209736.1">
    <property type="nucleotide sequence ID" value="NZ_CP013355.1"/>
</dbReference>
<evidence type="ECO:0000313" key="3">
    <source>
        <dbReference type="Proteomes" id="UP000059672"/>
    </source>
</evidence>
<dbReference type="Proteomes" id="UP000059672">
    <property type="component" value="Chromosome"/>
</dbReference>
<dbReference type="KEGG" id="lut:Lupro_10275"/>
<dbReference type="Pfam" id="PF13568">
    <property type="entry name" value="OMP_b-brl_2"/>
    <property type="match status" value="1"/>
</dbReference>
<dbReference type="InterPro" id="IPR025665">
    <property type="entry name" value="Beta-barrel_OMP_2"/>
</dbReference>
<reference evidence="3" key="1">
    <citation type="submission" date="2015-12" db="EMBL/GenBank/DDBJ databases">
        <title>Complete genome sequence of Lutibacter profundus strain LP1.</title>
        <authorList>
            <person name="Wissuwa J."/>
            <person name="Le Moine Bauer S."/>
            <person name="Stokke R."/>
            <person name="Dahle H."/>
            <person name="Steen I.H."/>
        </authorList>
    </citation>
    <scope>NUCLEOTIDE SEQUENCE [LARGE SCALE GENOMIC DNA]</scope>
    <source>
        <strain evidence="3">LP1</strain>
    </source>
</reference>
<organism evidence="2 3">
    <name type="scientific">Lutibacter profundi</name>
    <dbReference type="NCBI Taxonomy" id="1622118"/>
    <lineage>
        <taxon>Bacteria</taxon>
        <taxon>Pseudomonadati</taxon>
        <taxon>Bacteroidota</taxon>
        <taxon>Flavobacteriia</taxon>
        <taxon>Flavobacteriales</taxon>
        <taxon>Flavobacteriaceae</taxon>
        <taxon>Lutibacter</taxon>
    </lineage>
</organism>
<dbReference type="STRING" id="1622118.Lupro_10275"/>
<feature type="domain" description="Outer membrane protein beta-barrel" evidence="1">
    <location>
        <begin position="22"/>
        <end position="200"/>
    </location>
</feature>
<protein>
    <recommendedName>
        <fullName evidence="1">Outer membrane protein beta-barrel domain-containing protein</fullName>
    </recommendedName>
</protein>
<sequence>MNKIVIVIGMCFIFSKLEAQVQNDSIDIKYLEDQIYLSFTYNILINEPNTITQNGFSGGTSIGFIKDIPINKKRTFGFGLGLGYNYDVYIQNLKITKENQTTLFKIAQDYKINRFRLSRIEIPIELRWRNSTPQKYKFFRVYTGVKFSYLLSSKTKFTDLTETIITKNIPEFNKIQYGLTLAAGYGTWNLYIYYGLNPFFKGAQLNGETLNLKDLSIGLKFYIM</sequence>
<keyword evidence="3" id="KW-1185">Reference proteome</keyword>
<dbReference type="OrthoDB" id="959017at2"/>
<proteinExistence type="predicted"/>
<reference evidence="2 3" key="2">
    <citation type="journal article" date="2016" name="Int. J. Syst. Evol. Microbiol.">
        <title>Lutibacter profundi sp. nov., isolated from a deep-sea hydrothermal system on the Arctic Mid-Ocean Ridge and emended description of the genus Lutibacter.</title>
        <authorList>
            <person name="Le Moine Bauer S."/>
            <person name="Roalkvam I."/>
            <person name="Steen I.H."/>
            <person name="Dahle H."/>
        </authorList>
    </citation>
    <scope>NUCLEOTIDE SEQUENCE [LARGE SCALE GENOMIC DNA]</scope>
    <source>
        <strain evidence="2 3">LP1</strain>
    </source>
</reference>
<accession>A0A0X8G7R6</accession>
<evidence type="ECO:0000259" key="1">
    <source>
        <dbReference type="Pfam" id="PF13568"/>
    </source>
</evidence>
<name>A0A0X8G7R6_9FLAO</name>
<gene>
    <name evidence="2" type="ORF">Lupro_10275</name>
</gene>